<dbReference type="InterPro" id="IPR010994">
    <property type="entry name" value="RuvA_2-like"/>
</dbReference>
<proteinExistence type="inferred from homology"/>
<dbReference type="KEGG" id="fsa:C5Q98_03110"/>
<dbReference type="PANTHER" id="PTHR30471">
    <property type="entry name" value="DNA REPAIR PROTEIN RADC"/>
    <property type="match status" value="1"/>
</dbReference>
<evidence type="ECO:0000256" key="5">
    <source>
        <dbReference type="ARBA" id="ARBA00022833"/>
    </source>
</evidence>
<protein>
    <recommendedName>
        <fullName evidence="8">MPN domain-containing protein</fullName>
    </recommendedName>
</protein>
<dbReference type="GO" id="GO:0046872">
    <property type="term" value="F:metal ion binding"/>
    <property type="evidence" value="ECO:0007669"/>
    <property type="project" value="UniProtKB-KW"/>
</dbReference>
<sequence length="249" mass="27923">MIKITSKNRSDFFMKYRMDMKSLPSSERPYERFHKLGPEALTDSELIAILIGSGSQGKNAVQTANEIIARYTTNGRLESLQRASVEELIQIKGIGVNKAIRILAAFELANRSNLEPLPDKLDCSNPSDIVKYFGPKMENLEREELRALFLDRKNILIKDKVISTGGLSSTVVYPRDVFKEALKANAACLILIHNHPSGNPTPSNDDLKTTKVFVEASKILGVKFHDHIIIGKEKFISLASEDLHNHIFF</sequence>
<evidence type="ECO:0000259" key="8">
    <source>
        <dbReference type="PROSITE" id="PS50249"/>
    </source>
</evidence>
<evidence type="ECO:0000256" key="2">
    <source>
        <dbReference type="ARBA" id="ARBA00022670"/>
    </source>
</evidence>
<dbReference type="Pfam" id="PF04002">
    <property type="entry name" value="RadC"/>
    <property type="match status" value="1"/>
</dbReference>
<dbReference type="SUPFAM" id="SSF102712">
    <property type="entry name" value="JAB1/MPN domain"/>
    <property type="match status" value="1"/>
</dbReference>
<accession>A0A2S0KMM1</accession>
<dbReference type="AlphaFoldDB" id="A0A2S0KMM1"/>
<keyword evidence="2" id="KW-0645">Protease</keyword>
<dbReference type="PROSITE" id="PS01302">
    <property type="entry name" value="UPF0758"/>
    <property type="match status" value="1"/>
</dbReference>
<dbReference type="Proteomes" id="UP000237947">
    <property type="component" value="Chromosome"/>
</dbReference>
<keyword evidence="6" id="KW-0482">Metalloprotease</keyword>
<evidence type="ECO:0000313" key="10">
    <source>
        <dbReference type="Proteomes" id="UP000237947"/>
    </source>
</evidence>
<keyword evidence="10" id="KW-1185">Reference proteome</keyword>
<dbReference type="CDD" id="cd08071">
    <property type="entry name" value="MPN_DUF2466"/>
    <property type="match status" value="1"/>
</dbReference>
<dbReference type="InterPro" id="IPR025657">
    <property type="entry name" value="RadC_JAB"/>
</dbReference>
<evidence type="ECO:0000313" key="9">
    <source>
        <dbReference type="EMBL" id="AVM42280.1"/>
    </source>
</evidence>
<evidence type="ECO:0000256" key="3">
    <source>
        <dbReference type="ARBA" id="ARBA00022723"/>
    </source>
</evidence>
<dbReference type="Pfam" id="PF20582">
    <property type="entry name" value="UPF0758_N"/>
    <property type="match status" value="1"/>
</dbReference>
<dbReference type="EMBL" id="CP027226">
    <property type="protein sequence ID" value="AVM42280.1"/>
    <property type="molecule type" value="Genomic_DNA"/>
</dbReference>
<keyword evidence="3" id="KW-0479">Metal-binding</keyword>
<name>A0A2S0KMM1_9FIRM</name>
<organism evidence="9 10">
    <name type="scientific">Fastidiosipila sanguinis</name>
    <dbReference type="NCBI Taxonomy" id="236753"/>
    <lineage>
        <taxon>Bacteria</taxon>
        <taxon>Bacillati</taxon>
        <taxon>Bacillota</taxon>
        <taxon>Clostridia</taxon>
        <taxon>Eubacteriales</taxon>
        <taxon>Oscillospiraceae</taxon>
        <taxon>Fastidiosipila</taxon>
    </lineage>
</organism>
<dbReference type="GO" id="GO:0008237">
    <property type="term" value="F:metallopeptidase activity"/>
    <property type="evidence" value="ECO:0007669"/>
    <property type="project" value="UniProtKB-KW"/>
</dbReference>
<dbReference type="PROSITE" id="PS50249">
    <property type="entry name" value="MPN"/>
    <property type="match status" value="1"/>
</dbReference>
<dbReference type="NCBIfam" id="TIGR00608">
    <property type="entry name" value="radc"/>
    <property type="match status" value="1"/>
</dbReference>
<keyword evidence="5" id="KW-0862">Zinc</keyword>
<dbReference type="InterPro" id="IPR020891">
    <property type="entry name" value="UPF0758_CS"/>
</dbReference>
<evidence type="ECO:0000256" key="7">
    <source>
        <dbReference type="RuleBase" id="RU003797"/>
    </source>
</evidence>
<dbReference type="GO" id="GO:0006508">
    <property type="term" value="P:proteolysis"/>
    <property type="evidence" value="ECO:0007669"/>
    <property type="project" value="UniProtKB-KW"/>
</dbReference>
<dbReference type="PANTHER" id="PTHR30471:SF3">
    <property type="entry name" value="UPF0758 PROTEIN YEES-RELATED"/>
    <property type="match status" value="1"/>
</dbReference>
<evidence type="ECO:0000256" key="6">
    <source>
        <dbReference type="ARBA" id="ARBA00023049"/>
    </source>
</evidence>
<dbReference type="InterPro" id="IPR001405">
    <property type="entry name" value="UPF0758"/>
</dbReference>
<dbReference type="Gene3D" id="1.10.150.20">
    <property type="entry name" value="5' to 3' exonuclease, C-terminal subdomain"/>
    <property type="match status" value="1"/>
</dbReference>
<gene>
    <name evidence="9" type="ORF">C5Q98_03110</name>
</gene>
<keyword evidence="4" id="KW-0378">Hydrolase</keyword>
<dbReference type="InterPro" id="IPR046778">
    <property type="entry name" value="UPF0758_N"/>
</dbReference>
<dbReference type="NCBIfam" id="NF000642">
    <property type="entry name" value="PRK00024.1"/>
    <property type="match status" value="1"/>
</dbReference>
<dbReference type="InterPro" id="IPR037518">
    <property type="entry name" value="MPN"/>
</dbReference>
<reference evidence="10" key="1">
    <citation type="submission" date="2018-02" db="EMBL/GenBank/DDBJ databases">
        <authorList>
            <person name="Holder M.E."/>
            <person name="Ajami N.J."/>
            <person name="Petrosino J.F."/>
        </authorList>
    </citation>
    <scope>NUCLEOTIDE SEQUENCE [LARGE SCALE GENOMIC DNA]</scope>
    <source>
        <strain evidence="10">CCUG 47711</strain>
    </source>
</reference>
<dbReference type="Gene3D" id="3.40.140.10">
    <property type="entry name" value="Cytidine Deaminase, domain 2"/>
    <property type="match status" value="1"/>
</dbReference>
<feature type="domain" description="MPN" evidence="8">
    <location>
        <begin position="122"/>
        <end position="244"/>
    </location>
</feature>
<evidence type="ECO:0000256" key="1">
    <source>
        <dbReference type="ARBA" id="ARBA00010243"/>
    </source>
</evidence>
<evidence type="ECO:0000256" key="4">
    <source>
        <dbReference type="ARBA" id="ARBA00022801"/>
    </source>
</evidence>
<comment type="similarity">
    <text evidence="1 7">Belongs to the UPF0758 family.</text>
</comment>
<dbReference type="SUPFAM" id="SSF47781">
    <property type="entry name" value="RuvA domain 2-like"/>
    <property type="match status" value="1"/>
</dbReference>